<dbReference type="SMART" id="SM00320">
    <property type="entry name" value="WD40"/>
    <property type="match status" value="5"/>
</dbReference>
<dbReference type="PANTHER" id="PTHR13211">
    <property type="entry name" value="TELOMERASE CAJAL BODY PROTEIN 1"/>
    <property type="match status" value="1"/>
</dbReference>
<name>A0A8V5GU11_MELUD</name>
<reference evidence="6" key="2">
    <citation type="submission" date="2025-08" db="UniProtKB">
        <authorList>
            <consortium name="Ensembl"/>
        </authorList>
    </citation>
    <scope>IDENTIFICATION</scope>
</reference>
<dbReference type="InterPro" id="IPR015943">
    <property type="entry name" value="WD40/YVTN_repeat-like_dom_sf"/>
</dbReference>
<comment type="subunit">
    <text evidence="5">Component of the telomerase holoenzyme complex composed of one molecule of TERT, one molecule of WRAP53/TCAB1, two molecules of H/ACA ribonucleoprotein complex subunits DKC1, NOP10, NHP2 and GAR1, and a telomerase RNA template component (TERC). The telomerase holoenzyme complex is associated with TEP1, SMG6/EST1A and POT1. Interacts with the chaperonin-containing T-complex (TRiC) complex; which mediates the folding of WRAP53/TCAB1. Interacts with COIL. Interacts with SMN1. Interacts with RNF8. Interacts with histone H2AX.</text>
</comment>
<protein>
    <recommendedName>
        <fullName evidence="3">Telomerase Cajal body protein 1</fullName>
    </recommendedName>
    <alternativeName>
        <fullName evidence="4">WD repeat-containing protein 79</fullName>
    </alternativeName>
</protein>
<dbReference type="GO" id="GO:0015030">
    <property type="term" value="C:Cajal body"/>
    <property type="evidence" value="ECO:0007669"/>
    <property type="project" value="UniProtKB-SubCell"/>
</dbReference>
<dbReference type="OrthoDB" id="239865at2759"/>
<dbReference type="InterPro" id="IPR036322">
    <property type="entry name" value="WD40_repeat_dom_sf"/>
</dbReference>
<dbReference type="Pfam" id="PF00400">
    <property type="entry name" value="WD40"/>
    <property type="match status" value="1"/>
</dbReference>
<dbReference type="InterPro" id="IPR051150">
    <property type="entry name" value="SWT21/TCAB1_mRNA_Telomere"/>
</dbReference>
<evidence type="ECO:0000256" key="3">
    <source>
        <dbReference type="ARBA" id="ARBA00040657"/>
    </source>
</evidence>
<evidence type="ECO:0000256" key="1">
    <source>
        <dbReference type="ARBA" id="ARBA00004408"/>
    </source>
</evidence>
<dbReference type="GO" id="GO:0003723">
    <property type="term" value="F:RNA binding"/>
    <property type="evidence" value="ECO:0007669"/>
    <property type="project" value="TreeGrafter"/>
</dbReference>
<comment type="similarity">
    <text evidence="2">Belongs to the TCAB1 family.</text>
</comment>
<sequence>MAAPMERAPPPAETTHEAAEEPMGLPPLSPDHPPRLLGGAQDEFRLRPHNFLRGCKWAPDGSCVLSCSADNTLRLFNLPACPPPGQDLLQLELALRVHEGDIIYDFTWFPHMNSRDPQTCLMASSSRDNPVHLWDAFDGTLRGSFCAYNHLEVLCAPHSLCFTLDGSRLLGGFKGSVRIFPMERPGRGQEEHVLRYGSKRQGGPIGCLAMSPSQSVFACGSYGRSLGLYALGGGGALLFWPRLPAAPTQLLFSHDGLRLYVGGRKDTHILCWDLRLPDRPLLAMERHVTTNQRVTFDLDPTGRYLVSGDTRGFVSLWDTVGTPPEGTDLPLLSPVLRFRALQDCINGTSLHPQLPLLATSSGQRLFPPLWSSDEEEDEPPPGGDNRLQLWWWGHEPPEDNGWCMAMDSEQEDTHCHPMGGTDCDTDCQLIEDTHCHPTGGTGSDADCQLVEDTHCHPTGGTDCDADSHPMGDAHCHPMGGTDCDADCQHIEDTHCHPMGDTHCHPIEDDHCHPAEDTDCDTHCHPTEDTGTVSGDCHPPGDTDCDASIDYPMSSECDPAQGH</sequence>
<dbReference type="AlphaFoldDB" id="A0A8V5GU11"/>
<gene>
    <name evidence="6" type="primary">LOC117437675</name>
</gene>
<evidence type="ECO:0000313" key="7">
    <source>
        <dbReference type="Proteomes" id="UP000694405"/>
    </source>
</evidence>
<accession>A0A8V5GU11</accession>
<proteinExistence type="inferred from homology"/>
<keyword evidence="7" id="KW-1185">Reference proteome</keyword>
<evidence type="ECO:0000256" key="2">
    <source>
        <dbReference type="ARBA" id="ARBA00038279"/>
    </source>
</evidence>
<dbReference type="Ensembl" id="ENSMUNT00000032876.1">
    <property type="protein sequence ID" value="ENSMUNP00000031275.1"/>
    <property type="gene ID" value="ENSMUNG00000021641.1"/>
</dbReference>
<evidence type="ECO:0000313" key="6">
    <source>
        <dbReference type="Ensembl" id="ENSMUNP00000031275.1"/>
    </source>
</evidence>
<dbReference type="PANTHER" id="PTHR13211:SF0">
    <property type="entry name" value="TELOMERASE CAJAL BODY PROTEIN 1"/>
    <property type="match status" value="1"/>
</dbReference>
<organism evidence="6 7">
    <name type="scientific">Melopsittacus undulatus</name>
    <name type="common">Budgerigar</name>
    <name type="synonym">Psittacus undulatus</name>
    <dbReference type="NCBI Taxonomy" id="13146"/>
    <lineage>
        <taxon>Eukaryota</taxon>
        <taxon>Metazoa</taxon>
        <taxon>Chordata</taxon>
        <taxon>Craniata</taxon>
        <taxon>Vertebrata</taxon>
        <taxon>Euteleostomi</taxon>
        <taxon>Archelosauria</taxon>
        <taxon>Archosauria</taxon>
        <taxon>Dinosauria</taxon>
        <taxon>Saurischia</taxon>
        <taxon>Theropoda</taxon>
        <taxon>Coelurosauria</taxon>
        <taxon>Aves</taxon>
        <taxon>Neognathae</taxon>
        <taxon>Neoaves</taxon>
        <taxon>Telluraves</taxon>
        <taxon>Australaves</taxon>
        <taxon>Psittaciformes</taxon>
        <taxon>Psittaculidae</taxon>
        <taxon>Melopsittacus</taxon>
    </lineage>
</organism>
<comment type="subcellular location">
    <subcellularLocation>
        <location evidence="1">Nucleus</location>
        <location evidence="1">Cajal body</location>
    </subcellularLocation>
</comment>
<evidence type="ECO:0000256" key="5">
    <source>
        <dbReference type="ARBA" id="ARBA00046543"/>
    </source>
</evidence>
<reference evidence="6" key="1">
    <citation type="submission" date="2020-03" db="EMBL/GenBank/DDBJ databases">
        <title>Melopsittacus undulatus (budgerigar) genome, bMelUnd1, maternal haplotype with Z.</title>
        <authorList>
            <person name="Gedman G."/>
            <person name="Mountcastle J."/>
            <person name="Haase B."/>
            <person name="Formenti G."/>
            <person name="Wright T."/>
            <person name="Apodaca J."/>
            <person name="Pelan S."/>
            <person name="Chow W."/>
            <person name="Rhie A."/>
            <person name="Howe K."/>
            <person name="Fedrigo O."/>
            <person name="Jarvis E.D."/>
        </authorList>
    </citation>
    <scope>NUCLEOTIDE SEQUENCE [LARGE SCALE GENOMIC DNA]</scope>
</reference>
<dbReference type="Gene3D" id="2.130.10.10">
    <property type="entry name" value="YVTN repeat-like/Quinoprotein amine dehydrogenase"/>
    <property type="match status" value="2"/>
</dbReference>
<reference evidence="6" key="3">
    <citation type="submission" date="2025-09" db="UniProtKB">
        <authorList>
            <consortium name="Ensembl"/>
        </authorList>
    </citation>
    <scope>IDENTIFICATION</scope>
</reference>
<evidence type="ECO:0000256" key="4">
    <source>
        <dbReference type="ARBA" id="ARBA00041558"/>
    </source>
</evidence>
<dbReference type="Proteomes" id="UP000694405">
    <property type="component" value="Chromosome 25"/>
</dbReference>
<dbReference type="SUPFAM" id="SSF50978">
    <property type="entry name" value="WD40 repeat-like"/>
    <property type="match status" value="1"/>
</dbReference>
<dbReference type="InterPro" id="IPR001680">
    <property type="entry name" value="WD40_rpt"/>
</dbReference>
<dbReference type="GO" id="GO:0030576">
    <property type="term" value="P:Cajal body organization"/>
    <property type="evidence" value="ECO:0007669"/>
    <property type="project" value="TreeGrafter"/>
</dbReference>